<evidence type="ECO:0000256" key="3">
    <source>
        <dbReference type="ARBA" id="ARBA00010584"/>
    </source>
</evidence>
<dbReference type="SMART" id="SM00859">
    <property type="entry name" value="Semialdhyde_dh"/>
    <property type="match status" value="1"/>
</dbReference>
<dbReference type="GO" id="GO:0009089">
    <property type="term" value="P:lysine biosynthetic process via diaminopimelate"/>
    <property type="evidence" value="ECO:0007669"/>
    <property type="project" value="UniProtKB-UniPathway"/>
</dbReference>
<dbReference type="UniPathway" id="UPA00034">
    <property type="reaction ID" value="UER00016"/>
</dbReference>
<dbReference type="GO" id="GO:0009088">
    <property type="term" value="P:threonine biosynthetic process"/>
    <property type="evidence" value="ECO:0007669"/>
    <property type="project" value="UniProtKB-UniPathway"/>
</dbReference>
<dbReference type="SUPFAM" id="SSF51735">
    <property type="entry name" value="NAD(P)-binding Rossmann-fold domains"/>
    <property type="match status" value="1"/>
</dbReference>
<evidence type="ECO:0000256" key="1">
    <source>
        <dbReference type="ARBA" id="ARBA00005021"/>
    </source>
</evidence>
<dbReference type="GO" id="GO:0046983">
    <property type="term" value="F:protein dimerization activity"/>
    <property type="evidence" value="ECO:0007669"/>
    <property type="project" value="InterPro"/>
</dbReference>
<dbReference type="GO" id="GO:0004073">
    <property type="term" value="F:aspartate-semialdehyde dehydrogenase activity"/>
    <property type="evidence" value="ECO:0007669"/>
    <property type="project" value="UniProtKB-EC"/>
</dbReference>
<comment type="pathway">
    <text evidence="1">Amino-acid biosynthesis; L-methionine biosynthesis via de novo pathway; L-homoserine from L-aspartate: step 2/3.</text>
</comment>
<dbReference type="EC" id="1.2.1.11" evidence="4"/>
<evidence type="ECO:0000256" key="4">
    <source>
        <dbReference type="ARBA" id="ARBA00013120"/>
    </source>
</evidence>
<evidence type="ECO:0000313" key="11">
    <source>
        <dbReference type="EMBL" id="SVB30246.1"/>
    </source>
</evidence>
<dbReference type="CDD" id="cd02315">
    <property type="entry name" value="ScASADH_like_N"/>
    <property type="match status" value="1"/>
</dbReference>
<evidence type="ECO:0000256" key="6">
    <source>
        <dbReference type="ARBA" id="ARBA00022697"/>
    </source>
</evidence>
<dbReference type="InterPro" id="IPR000534">
    <property type="entry name" value="Semialdehyde_DH_NAD-bd"/>
</dbReference>
<evidence type="ECO:0000256" key="9">
    <source>
        <dbReference type="ARBA" id="ARBA00023167"/>
    </source>
</evidence>
<dbReference type="CDD" id="cd18130">
    <property type="entry name" value="ASADH_C_arch_fung_like"/>
    <property type="match status" value="1"/>
</dbReference>
<dbReference type="InterPro" id="IPR051823">
    <property type="entry name" value="ASADH-related"/>
</dbReference>
<dbReference type="InterPro" id="IPR000319">
    <property type="entry name" value="Asp-semialdehyde_DH_CS"/>
</dbReference>
<comment type="pathway">
    <text evidence="2">Amino-acid biosynthesis; L-threonine biosynthesis; L-threonine from L-aspartate: step 2/5.</text>
</comment>
<gene>
    <name evidence="11" type="ORF">METZ01_LOCUS183100</name>
</gene>
<evidence type="ECO:0000256" key="5">
    <source>
        <dbReference type="ARBA" id="ARBA00022605"/>
    </source>
</evidence>
<accession>A0A382CVP0</accession>
<dbReference type="AlphaFoldDB" id="A0A382CVP0"/>
<protein>
    <recommendedName>
        <fullName evidence="4">aspartate-semialdehyde dehydrogenase</fullName>
        <ecNumber evidence="4">1.2.1.11</ecNumber>
    </recommendedName>
</protein>
<keyword evidence="9" id="KW-0486">Methionine biosynthesis</keyword>
<dbReference type="SUPFAM" id="SSF55347">
    <property type="entry name" value="Glyceraldehyde-3-phosphate dehydrogenase-like, C-terminal domain"/>
    <property type="match status" value="1"/>
</dbReference>
<comment type="similarity">
    <text evidence="3">Belongs to the aspartate-semialdehyde dehydrogenase family.</text>
</comment>
<dbReference type="InterPro" id="IPR012280">
    <property type="entry name" value="Semialdhyde_DH_dimer_dom"/>
</dbReference>
<evidence type="ECO:0000256" key="8">
    <source>
        <dbReference type="ARBA" id="ARBA00023002"/>
    </source>
</evidence>
<dbReference type="Pfam" id="PF02774">
    <property type="entry name" value="Semialdhyde_dhC"/>
    <property type="match status" value="1"/>
</dbReference>
<dbReference type="GO" id="GO:0009086">
    <property type="term" value="P:methionine biosynthetic process"/>
    <property type="evidence" value="ECO:0007669"/>
    <property type="project" value="UniProtKB-KW"/>
</dbReference>
<dbReference type="GO" id="GO:0051287">
    <property type="term" value="F:NAD binding"/>
    <property type="evidence" value="ECO:0007669"/>
    <property type="project" value="InterPro"/>
</dbReference>
<keyword evidence="8" id="KW-0560">Oxidoreductase</keyword>
<evidence type="ECO:0000256" key="2">
    <source>
        <dbReference type="ARBA" id="ARBA00005097"/>
    </source>
</evidence>
<dbReference type="PANTHER" id="PTHR46718:SF1">
    <property type="entry name" value="ASPARTATE-SEMIALDEHYDE DEHYDROGENASE"/>
    <property type="match status" value="1"/>
</dbReference>
<keyword evidence="6" id="KW-0791">Threonine biosynthesis</keyword>
<dbReference type="PROSITE" id="PS01103">
    <property type="entry name" value="ASD"/>
    <property type="match status" value="1"/>
</dbReference>
<feature type="non-terminal residue" evidence="11">
    <location>
        <position position="245"/>
    </location>
</feature>
<evidence type="ECO:0000256" key="7">
    <source>
        <dbReference type="ARBA" id="ARBA00022857"/>
    </source>
</evidence>
<organism evidence="11">
    <name type="scientific">marine metagenome</name>
    <dbReference type="NCBI Taxonomy" id="408172"/>
    <lineage>
        <taxon>unclassified sequences</taxon>
        <taxon>metagenomes</taxon>
        <taxon>ecological metagenomes</taxon>
    </lineage>
</organism>
<dbReference type="InterPro" id="IPR036291">
    <property type="entry name" value="NAD(P)-bd_dom_sf"/>
</dbReference>
<sequence length="245" mass="25846">MNWHEGKLSEHVMDLTVLSCDPGSVSSKVVFSALDSSVAGSVEQAFAGAGAVVFSNAKNHRMDADVPLVIPEVNADHLMLVDRQKEVRGWEGAIITNSNCAVAPVTMSLAPLHAAFGVQKAVLVTLQAISGAGYPGVPSLDILGNVIPHIPGEEEKIEPELNKMLGTLEAGQVVIAPIVVSAHCNRVPVQHGHTVCMTLGLESSAGPEEVLEAMNEWQGHSICRGLPSAPSRPLVVRPEVNRPQA</sequence>
<dbReference type="GO" id="GO:0050661">
    <property type="term" value="F:NADP binding"/>
    <property type="evidence" value="ECO:0007669"/>
    <property type="project" value="InterPro"/>
</dbReference>
<keyword evidence="7" id="KW-0521">NADP</keyword>
<dbReference type="PANTHER" id="PTHR46718">
    <property type="entry name" value="ASPARTATE-SEMIALDEHYDE DEHYDROGENASE"/>
    <property type="match status" value="1"/>
</dbReference>
<dbReference type="EMBL" id="UINC01036377">
    <property type="protein sequence ID" value="SVB30246.1"/>
    <property type="molecule type" value="Genomic_DNA"/>
</dbReference>
<feature type="domain" description="Semialdehyde dehydrogenase NAD-binding" evidence="10">
    <location>
        <begin position="8"/>
        <end position="81"/>
    </location>
</feature>
<dbReference type="Gene3D" id="3.30.360.10">
    <property type="entry name" value="Dihydrodipicolinate Reductase, domain 2"/>
    <property type="match status" value="1"/>
</dbReference>
<evidence type="ECO:0000259" key="10">
    <source>
        <dbReference type="SMART" id="SM00859"/>
    </source>
</evidence>
<proteinExistence type="inferred from homology"/>
<dbReference type="Gene3D" id="3.40.50.720">
    <property type="entry name" value="NAD(P)-binding Rossmann-like Domain"/>
    <property type="match status" value="1"/>
</dbReference>
<name>A0A382CVP0_9ZZZZ</name>
<dbReference type="NCBIfam" id="NF006416">
    <property type="entry name" value="PRK08664.1"/>
    <property type="match status" value="1"/>
</dbReference>
<dbReference type="Pfam" id="PF01118">
    <property type="entry name" value="Semialdhyde_dh"/>
    <property type="match status" value="1"/>
</dbReference>
<dbReference type="UniPathway" id="UPA00050">
    <property type="reaction ID" value="UER00463"/>
</dbReference>
<reference evidence="11" key="1">
    <citation type="submission" date="2018-05" db="EMBL/GenBank/DDBJ databases">
        <authorList>
            <person name="Lanie J.A."/>
            <person name="Ng W.-L."/>
            <person name="Kazmierczak K.M."/>
            <person name="Andrzejewski T.M."/>
            <person name="Davidsen T.M."/>
            <person name="Wayne K.J."/>
            <person name="Tettelin H."/>
            <person name="Glass J.I."/>
            <person name="Rusch D."/>
            <person name="Podicherti R."/>
            <person name="Tsui H.-C.T."/>
            <person name="Winkler M.E."/>
        </authorList>
    </citation>
    <scope>NUCLEOTIDE SEQUENCE</scope>
</reference>
<dbReference type="UniPathway" id="UPA00051">
    <property type="reaction ID" value="UER00464"/>
</dbReference>
<keyword evidence="5" id="KW-0028">Amino-acid biosynthesis</keyword>